<dbReference type="Proteomes" id="UP000251002">
    <property type="component" value="Unassembled WGS sequence"/>
</dbReference>
<reference evidence="1 2" key="1">
    <citation type="submission" date="2018-06" db="EMBL/GenBank/DDBJ databases">
        <title>The draft genome sequences of strains SCU63 and S1.</title>
        <authorList>
            <person name="Gan L."/>
        </authorList>
    </citation>
    <scope>NUCLEOTIDE SEQUENCE [LARGE SCALE GENOMIC DNA]</scope>
    <source>
        <strain evidence="1 2">SCU63</strain>
    </source>
</reference>
<dbReference type="AlphaFoldDB" id="A0A365L0T4"/>
<name>A0A365L0T4_9BACL</name>
<proteinExistence type="predicted"/>
<dbReference type="InterPro" id="IPR025616">
    <property type="entry name" value="YpjP"/>
</dbReference>
<sequence length="197" mass="23059">MKNWWQKSLVIAVAVLSLGMIPPNHTIWESLLEDKPELKTHAEKSPNTQTTYDWLDPSEFYYNNPTILDTVHQTAEEQAYMKFGSRIGPVIGDEFKTAILPNIQQAIDLHLAQVDSDSLRRLAISQKPSGEHSEKIFHIYDTETNKDKIRFHVRTEKKPQDGYYFNFHYHLEEDDFQQHITLGDIYWSKNTPPKWLS</sequence>
<evidence type="ECO:0000313" key="1">
    <source>
        <dbReference type="EMBL" id="RAZ79038.1"/>
    </source>
</evidence>
<comment type="caution">
    <text evidence="1">The sequence shown here is derived from an EMBL/GenBank/DDBJ whole genome shotgun (WGS) entry which is preliminary data.</text>
</comment>
<keyword evidence="2" id="KW-1185">Reference proteome</keyword>
<dbReference type="EMBL" id="QLZR01000002">
    <property type="protein sequence ID" value="RAZ79038.1"/>
    <property type="molecule type" value="Genomic_DNA"/>
</dbReference>
<evidence type="ECO:0000313" key="2">
    <source>
        <dbReference type="Proteomes" id="UP000251002"/>
    </source>
</evidence>
<protein>
    <recommendedName>
        <fullName evidence="3">Cell division protein FtsK</fullName>
    </recommendedName>
</protein>
<organism evidence="1 2">
    <name type="scientific">Planococcus halotolerans</name>
    <dbReference type="NCBI Taxonomy" id="2233542"/>
    <lineage>
        <taxon>Bacteria</taxon>
        <taxon>Bacillati</taxon>
        <taxon>Bacillota</taxon>
        <taxon>Bacilli</taxon>
        <taxon>Bacillales</taxon>
        <taxon>Caryophanaceae</taxon>
        <taxon>Planococcus</taxon>
    </lineage>
</organism>
<dbReference type="RefSeq" id="WP_112222580.1">
    <property type="nucleotide sequence ID" value="NZ_CP196859.1"/>
</dbReference>
<evidence type="ECO:0008006" key="3">
    <source>
        <dbReference type="Google" id="ProtNLM"/>
    </source>
</evidence>
<gene>
    <name evidence="1" type="ORF">DP120_05330</name>
</gene>
<accession>A0A365L0T4</accession>
<dbReference type="Pfam" id="PF14005">
    <property type="entry name" value="YpjP"/>
    <property type="match status" value="1"/>
</dbReference>